<dbReference type="PROSITE" id="PS00028">
    <property type="entry name" value="ZINC_FINGER_C2H2_1"/>
    <property type="match status" value="1"/>
</dbReference>
<dbReference type="VEuPathDB" id="VectorBase:CQUJHB003204"/>
<evidence type="ECO:0000256" key="3">
    <source>
        <dbReference type="ARBA" id="ARBA00022771"/>
    </source>
</evidence>
<dbReference type="KEGG" id="cqu:CpipJ_CPIJ018149"/>
<evidence type="ECO:0000256" key="2">
    <source>
        <dbReference type="ARBA" id="ARBA00022737"/>
    </source>
</evidence>
<dbReference type="GO" id="GO:0000981">
    <property type="term" value="F:DNA-binding transcription factor activity, RNA polymerase II-specific"/>
    <property type="evidence" value="ECO:0007669"/>
    <property type="project" value="TreeGrafter"/>
</dbReference>
<dbReference type="Proteomes" id="UP000002320">
    <property type="component" value="Unassembled WGS sequence"/>
</dbReference>
<dbReference type="HOGENOM" id="CLU_1403717_0_0_1"/>
<dbReference type="Gene3D" id="3.30.160.60">
    <property type="entry name" value="Classic Zinc Finger"/>
    <property type="match status" value="1"/>
</dbReference>
<keyword evidence="3 5" id="KW-0863">Zinc-finger</keyword>
<gene>
    <name evidence="8" type="primary">6052016</name>
    <name evidence="7" type="ORF">CpipJ_CPIJ018149</name>
</gene>
<protein>
    <recommendedName>
        <fullName evidence="6">C2H2-type domain-containing protein</fullName>
    </recommendedName>
</protein>
<dbReference type="OrthoDB" id="7755329at2759"/>
<feature type="domain" description="C2H2-type" evidence="6">
    <location>
        <begin position="6"/>
        <end position="33"/>
    </location>
</feature>
<dbReference type="PROSITE" id="PS50157">
    <property type="entry name" value="ZINC_FINGER_C2H2_2"/>
    <property type="match status" value="1"/>
</dbReference>
<dbReference type="VEuPathDB" id="VectorBase:CPIJ018149"/>
<dbReference type="eggNOG" id="KOG1721">
    <property type="taxonomic scope" value="Eukaryota"/>
</dbReference>
<evidence type="ECO:0000259" key="6">
    <source>
        <dbReference type="PROSITE" id="PS50157"/>
    </source>
</evidence>
<keyword evidence="2" id="KW-0677">Repeat</keyword>
<evidence type="ECO:0000313" key="7">
    <source>
        <dbReference type="EMBL" id="EDS26700.1"/>
    </source>
</evidence>
<dbReference type="EnsemblMetazoa" id="CPIJ018149-RA">
    <property type="protein sequence ID" value="CPIJ018149-PA"/>
    <property type="gene ID" value="CPIJ018149"/>
</dbReference>
<dbReference type="AlphaFoldDB" id="B0XFC7"/>
<dbReference type="InterPro" id="IPR013087">
    <property type="entry name" value="Znf_C2H2_type"/>
</dbReference>
<keyword evidence="9" id="KW-1185">Reference proteome</keyword>
<dbReference type="GO" id="GO:0000977">
    <property type="term" value="F:RNA polymerase II transcription regulatory region sequence-specific DNA binding"/>
    <property type="evidence" value="ECO:0007669"/>
    <property type="project" value="TreeGrafter"/>
</dbReference>
<evidence type="ECO:0000256" key="1">
    <source>
        <dbReference type="ARBA" id="ARBA00022723"/>
    </source>
</evidence>
<dbReference type="InParanoid" id="B0XFC7"/>
<evidence type="ECO:0000313" key="9">
    <source>
        <dbReference type="Proteomes" id="UP000002320"/>
    </source>
</evidence>
<dbReference type="InterPro" id="IPR036236">
    <property type="entry name" value="Znf_C2H2_sf"/>
</dbReference>
<dbReference type="SMART" id="SM00355">
    <property type="entry name" value="ZnF_C2H2"/>
    <property type="match status" value="3"/>
</dbReference>
<reference evidence="7" key="1">
    <citation type="submission" date="2007-03" db="EMBL/GenBank/DDBJ databases">
        <title>Annotation of Culex pipiens quinquefasciatus.</title>
        <authorList>
            <consortium name="The Broad Institute Genome Sequencing Platform"/>
            <person name="Atkinson P.W."/>
            <person name="Hemingway J."/>
            <person name="Christensen B.M."/>
            <person name="Higgs S."/>
            <person name="Kodira C."/>
            <person name="Hannick L."/>
            <person name="Megy K."/>
            <person name="O'Leary S."/>
            <person name="Pearson M."/>
            <person name="Haas B.J."/>
            <person name="Mauceli E."/>
            <person name="Wortman J.R."/>
            <person name="Lee N.H."/>
            <person name="Guigo R."/>
            <person name="Stanke M."/>
            <person name="Alvarado L."/>
            <person name="Amedeo P."/>
            <person name="Antoine C.H."/>
            <person name="Arensburger P."/>
            <person name="Bidwell S.L."/>
            <person name="Crawford M."/>
            <person name="Camaro F."/>
            <person name="Devon K."/>
            <person name="Engels R."/>
            <person name="Hammond M."/>
            <person name="Howarth C."/>
            <person name="Koehrsen M."/>
            <person name="Lawson D."/>
            <person name="Montgomery P."/>
            <person name="Nene V."/>
            <person name="Nusbaum C."/>
            <person name="Puiu D."/>
            <person name="Romero-Severson J."/>
            <person name="Severson D.W."/>
            <person name="Shumway M."/>
            <person name="Sisk P."/>
            <person name="Stolte C."/>
            <person name="Zeng Q."/>
            <person name="Eisenstadt E."/>
            <person name="Fraser-Liggett C."/>
            <person name="Strausberg R."/>
            <person name="Galagan J."/>
            <person name="Birren B."/>
            <person name="Collins F.H."/>
        </authorList>
    </citation>
    <scope>NUCLEOTIDE SEQUENCE [LARGE SCALE GENOMIC DNA]</scope>
    <source>
        <strain evidence="7">JHB</strain>
    </source>
</reference>
<name>B0XFC7_CULQU</name>
<reference evidence="8" key="2">
    <citation type="submission" date="2021-02" db="UniProtKB">
        <authorList>
            <consortium name="EnsemblMetazoa"/>
        </authorList>
    </citation>
    <scope>IDENTIFICATION</scope>
    <source>
        <strain evidence="8">JHB</strain>
    </source>
</reference>
<dbReference type="EMBL" id="DS232914">
    <property type="protein sequence ID" value="EDS26700.1"/>
    <property type="molecule type" value="Genomic_DNA"/>
</dbReference>
<dbReference type="GO" id="GO:0005634">
    <property type="term" value="C:nucleus"/>
    <property type="evidence" value="ECO:0007669"/>
    <property type="project" value="TreeGrafter"/>
</dbReference>
<organism>
    <name type="scientific">Culex quinquefasciatus</name>
    <name type="common">Southern house mosquito</name>
    <name type="synonym">Culex pungens</name>
    <dbReference type="NCBI Taxonomy" id="7176"/>
    <lineage>
        <taxon>Eukaryota</taxon>
        <taxon>Metazoa</taxon>
        <taxon>Ecdysozoa</taxon>
        <taxon>Arthropoda</taxon>
        <taxon>Hexapoda</taxon>
        <taxon>Insecta</taxon>
        <taxon>Pterygota</taxon>
        <taxon>Neoptera</taxon>
        <taxon>Endopterygota</taxon>
        <taxon>Diptera</taxon>
        <taxon>Nematocera</taxon>
        <taxon>Culicoidea</taxon>
        <taxon>Culicidae</taxon>
        <taxon>Culicinae</taxon>
        <taxon>Culicini</taxon>
        <taxon>Culex</taxon>
        <taxon>Culex</taxon>
    </lineage>
</organism>
<proteinExistence type="predicted"/>
<keyword evidence="1" id="KW-0479">Metal-binding</keyword>
<evidence type="ECO:0000256" key="5">
    <source>
        <dbReference type="PROSITE-ProRule" id="PRU00042"/>
    </source>
</evidence>
<dbReference type="STRING" id="7176.B0XFC7"/>
<sequence length="194" mass="22928">MIQTYFVCDICLQSYNARDKLEEHKTHHENPKPLQCGVCLTAYVSQEEFNSHLCITYKDDYVCCERDFKYHFYYNKHMFLVHGLKTNVRVKPTQGLLLGQVRAMRKQAERCPRCEREFPTRNQKKQHMIACRVDGGGDGQDFMVGYVLLLQVIHVTKKNHVLVIADGCQLDLLVPCWIRHYWQRHFFLVYAVLL</sequence>
<accession>B0XFC7</accession>
<dbReference type="GO" id="GO:0008270">
    <property type="term" value="F:zinc ion binding"/>
    <property type="evidence" value="ECO:0007669"/>
    <property type="project" value="UniProtKB-KW"/>
</dbReference>
<evidence type="ECO:0000256" key="4">
    <source>
        <dbReference type="ARBA" id="ARBA00022833"/>
    </source>
</evidence>
<dbReference type="PANTHER" id="PTHR24409:SF295">
    <property type="entry name" value="AZ2-RELATED"/>
    <property type="match status" value="1"/>
</dbReference>
<dbReference type="PANTHER" id="PTHR24409">
    <property type="entry name" value="ZINC FINGER PROTEIN 142"/>
    <property type="match status" value="1"/>
</dbReference>
<evidence type="ECO:0000313" key="8">
    <source>
        <dbReference type="EnsemblMetazoa" id="CPIJ018149-PA"/>
    </source>
</evidence>
<keyword evidence="4" id="KW-0862">Zinc</keyword>
<dbReference type="SUPFAM" id="SSF57667">
    <property type="entry name" value="beta-beta-alpha zinc fingers"/>
    <property type="match status" value="1"/>
</dbReference>